<dbReference type="RefSeq" id="YP_009908144.1">
    <property type="nucleotide sequence ID" value="NC_049921.1"/>
</dbReference>
<evidence type="ECO:0000313" key="4">
    <source>
        <dbReference type="EMBL" id="ANJ63913.1"/>
    </source>
</evidence>
<evidence type="ECO:0000313" key="5">
    <source>
        <dbReference type="Proteomes" id="UP000223377"/>
    </source>
</evidence>
<protein>
    <recommendedName>
        <fullName evidence="2">Protein ninG</fullName>
    </recommendedName>
</protein>
<sequence length="203" mass="24250">MRIYRRKCKCCNEWFIPKYQNQYWCNEICGTKIALERRSKEREKAEKAEKAAEKKRRREEQKQKDKLKIRKLALKPRSYWIKQAQQAVNAFIRERDRDLPCISCGTLTSAQWDAGHYRTTAATPQLRFDERNIHKQCVVCNQHKSGNLVPYRVELINRIGQEAVDEIESNHNRHRWTVEECRAIKAKYQQKLKDLRNSRSEAA</sequence>
<gene>
    <name evidence="4" type="primary">ninG</name>
    <name evidence="4" type="ORF">AU6Stx1_370</name>
</gene>
<feature type="region of interest" description="Disordered" evidence="3">
    <location>
        <begin position="40"/>
        <end position="66"/>
    </location>
</feature>
<keyword evidence="5" id="KW-1185">Reference proteome</keyword>
<organism evidence="4 5">
    <name type="scientific">Stx1 converting phage AU6Stx1</name>
    <dbReference type="NCBI Taxonomy" id="1855816"/>
    <lineage>
        <taxon>Viruses</taxon>
        <taxon>Duplodnaviria</taxon>
        <taxon>Heunggongvirae</taxon>
        <taxon>Uroviricota</taxon>
        <taxon>Caudoviricetes</taxon>
        <taxon>Sepvirinae</taxon>
        <taxon>Traversvirus</taxon>
        <taxon>Traversvirus AU6Stx1</taxon>
    </lineage>
</organism>
<dbReference type="Proteomes" id="UP000223377">
    <property type="component" value="Segment"/>
</dbReference>
<proteinExistence type="inferred from homology"/>
<reference evidence="4 5" key="1">
    <citation type="submission" date="2016-03" db="EMBL/GenBank/DDBJ databases">
        <title>Insights into the emergence of pathogens by genomic analysis of Shiga toxin 1 encoding bacteriophages originating from clinical Australian Escherichia coli O157 isolates.</title>
        <authorList>
            <person name="Sim E.M."/>
            <person name="Chandry S.P."/>
            <person name="Beatson S.A."/>
            <person name="Gobius K.S."/>
            <person name="Petty N.K."/>
        </authorList>
    </citation>
    <scope>NUCLEOTIDE SEQUENCE [LARGE SCALE GENOMIC DNA]</scope>
</reference>
<evidence type="ECO:0000256" key="1">
    <source>
        <dbReference type="ARBA" id="ARBA00008471"/>
    </source>
</evidence>
<evidence type="ECO:0000256" key="3">
    <source>
        <dbReference type="SAM" id="MobiDB-lite"/>
    </source>
</evidence>
<evidence type="ECO:0000256" key="2">
    <source>
        <dbReference type="ARBA" id="ARBA00021638"/>
    </source>
</evidence>
<name>A0A1U9AJF8_9CAUD</name>
<comment type="similarity">
    <text evidence="1">Belongs to the ninG family.</text>
</comment>
<accession>A0A1U9AJF8</accession>
<dbReference type="KEGG" id="vg:56167096"/>
<dbReference type="InterPro" id="IPR008713">
    <property type="entry name" value="Phage_lambda_NinG"/>
</dbReference>
<dbReference type="Pfam" id="PF05766">
    <property type="entry name" value="NinG"/>
    <property type="match status" value="1"/>
</dbReference>
<dbReference type="GeneID" id="56167096"/>
<dbReference type="EMBL" id="KU977420">
    <property type="protein sequence ID" value="ANJ63913.1"/>
    <property type="molecule type" value="Genomic_DNA"/>
</dbReference>